<reference evidence="2 3" key="1">
    <citation type="submission" date="2016-08" db="EMBL/GenBank/DDBJ databases">
        <authorList>
            <person name="Seilhamer J.J."/>
        </authorList>
    </citation>
    <scope>NUCLEOTIDE SEQUENCE [LARGE SCALE GENOMIC DNA]</scope>
    <source>
        <strain evidence="2 3">KH-18-2</strain>
    </source>
</reference>
<accession>A0A2S3WQ91</accession>
<dbReference type="GO" id="GO:0006355">
    <property type="term" value="P:regulation of DNA-templated transcription"/>
    <property type="evidence" value="ECO:0007669"/>
    <property type="project" value="InterPro"/>
</dbReference>
<evidence type="ECO:0000313" key="3">
    <source>
        <dbReference type="Proteomes" id="UP000237378"/>
    </source>
</evidence>
<dbReference type="InterPro" id="IPR010985">
    <property type="entry name" value="Ribbon_hlx_hlx"/>
</dbReference>
<dbReference type="InterPro" id="IPR005569">
    <property type="entry name" value="Arc_DNA-bd_dom"/>
</dbReference>
<dbReference type="InterPro" id="IPR013321">
    <property type="entry name" value="Arc_rbn_hlx_hlx"/>
</dbReference>
<keyword evidence="2" id="KW-0238">DNA-binding</keyword>
<proteinExistence type="predicted"/>
<name>A0A2S3WQ91_PSEPU</name>
<reference evidence="2 3" key="2">
    <citation type="submission" date="2018-03" db="EMBL/GenBank/DDBJ databases">
        <title>Draft genome of Pseudomonas putida strain KH-18-2.</title>
        <authorList>
            <person name="Yoshizawa S."/>
            <person name="Khan N.H."/>
            <person name="Nishimura M."/>
            <person name="Chiura H.X."/>
            <person name="Ogura Y."/>
            <person name="Hayashi T."/>
            <person name="Kogure K."/>
        </authorList>
    </citation>
    <scope>NUCLEOTIDE SEQUENCE [LARGE SCALE GENOMIC DNA]</scope>
    <source>
        <strain evidence="2 3">KH-18-2</strain>
    </source>
</reference>
<dbReference type="RefSeq" id="WP_103469989.1">
    <property type="nucleotide sequence ID" value="NZ_JANHKY010000008.1"/>
</dbReference>
<dbReference type="SUPFAM" id="SSF47598">
    <property type="entry name" value="Ribbon-helix-helix"/>
    <property type="match status" value="1"/>
</dbReference>
<organism evidence="2 3">
    <name type="scientific">Pseudomonas putida</name>
    <name type="common">Arthrobacter siderocapsulatus</name>
    <dbReference type="NCBI Taxonomy" id="303"/>
    <lineage>
        <taxon>Bacteria</taxon>
        <taxon>Pseudomonadati</taxon>
        <taxon>Pseudomonadota</taxon>
        <taxon>Gammaproteobacteria</taxon>
        <taxon>Pseudomonadales</taxon>
        <taxon>Pseudomonadaceae</taxon>
        <taxon>Pseudomonas</taxon>
    </lineage>
</organism>
<dbReference type="GO" id="GO:0003677">
    <property type="term" value="F:DNA binding"/>
    <property type="evidence" value="ECO:0007669"/>
    <property type="project" value="UniProtKB-KW"/>
</dbReference>
<dbReference type="Pfam" id="PF03869">
    <property type="entry name" value="Arc"/>
    <property type="match status" value="1"/>
</dbReference>
<dbReference type="AlphaFoldDB" id="A0A2S3WQ91"/>
<evidence type="ECO:0000259" key="1">
    <source>
        <dbReference type="Pfam" id="PF03869"/>
    </source>
</evidence>
<dbReference type="EMBL" id="MING01000083">
    <property type="protein sequence ID" value="POG03531.1"/>
    <property type="molecule type" value="Genomic_DNA"/>
</dbReference>
<evidence type="ECO:0000313" key="2">
    <source>
        <dbReference type="EMBL" id="POG03531.1"/>
    </source>
</evidence>
<gene>
    <name evidence="2" type="ORF">BGP82_19880</name>
</gene>
<feature type="domain" description="Arc-like DNA binding" evidence="1">
    <location>
        <begin position="6"/>
        <end position="49"/>
    </location>
</feature>
<dbReference type="Gene3D" id="1.10.1220.10">
    <property type="entry name" value="Met repressor-like"/>
    <property type="match status" value="1"/>
</dbReference>
<protein>
    <submittedName>
        <fullName evidence="2">DNA-binding protein</fullName>
    </submittedName>
</protein>
<comment type="caution">
    <text evidence="2">The sequence shown here is derived from an EMBL/GenBank/DDBJ whole genome shotgun (WGS) entry which is preliminary data.</text>
</comment>
<dbReference type="Proteomes" id="UP000237378">
    <property type="component" value="Unassembled WGS sequence"/>
</dbReference>
<sequence>MNATNSRTADKFVVRLPDGMRERVAQVARDNHRSMNSEIIERLEQSLLNDQHNTAQVQAGSADDNLKSELARAYKIIDRLLQNAVPTQDDIQEVLHLVRKQTPLAHAHVAAVGA</sequence>